<dbReference type="InterPro" id="IPR001441">
    <property type="entry name" value="UPP_synth-like"/>
</dbReference>
<keyword evidence="2 3" id="KW-0808">Transferase</keyword>
<sequence>MPRHVAIIMDGNARWAAERGLPAGAGHERGVDALRRMVRCCGAWGVPAVTVFAFSQENWKRDRGEVDQLMALLERTLRDELPALVREGVRVSVMGDTGRVTPELRSAIAAAARATAHNTTLRLSVALSYGARQDIVSAARLLATKAAAGLIDPDDISEEVIADHLSSHYLPAAMREPDLLIRTSGEQRLSNFLLWEMAYTELYFSELMWPDFGEEELRQALHVYAARNRRFGHR</sequence>
<gene>
    <name evidence="4" type="ORF">MANT1106_LOCUS19754</name>
</gene>
<dbReference type="GO" id="GO:0016094">
    <property type="term" value="P:polyprenol biosynthetic process"/>
    <property type="evidence" value="ECO:0007669"/>
    <property type="project" value="TreeGrafter"/>
</dbReference>
<dbReference type="InterPro" id="IPR036424">
    <property type="entry name" value="UPP_synth-like_sf"/>
</dbReference>
<dbReference type="Pfam" id="PF01255">
    <property type="entry name" value="Prenyltransf"/>
    <property type="match status" value="1"/>
</dbReference>
<dbReference type="InterPro" id="IPR018520">
    <property type="entry name" value="UPP_synth-like_CS"/>
</dbReference>
<dbReference type="PANTHER" id="PTHR10291:SF0">
    <property type="entry name" value="DEHYDRODOLICHYL DIPHOSPHATE SYNTHASE 2"/>
    <property type="match status" value="1"/>
</dbReference>
<dbReference type="SUPFAM" id="SSF64005">
    <property type="entry name" value="Undecaprenyl diphosphate synthase"/>
    <property type="match status" value="1"/>
</dbReference>
<dbReference type="NCBIfam" id="TIGR00055">
    <property type="entry name" value="uppS"/>
    <property type="match status" value="1"/>
</dbReference>
<organism evidence="4">
    <name type="scientific">Mantoniella antarctica</name>
    <dbReference type="NCBI Taxonomy" id="81844"/>
    <lineage>
        <taxon>Eukaryota</taxon>
        <taxon>Viridiplantae</taxon>
        <taxon>Chlorophyta</taxon>
        <taxon>Mamiellophyceae</taxon>
        <taxon>Mamiellales</taxon>
        <taxon>Mamiellaceae</taxon>
        <taxon>Mantoniella</taxon>
    </lineage>
</organism>
<dbReference type="PANTHER" id="PTHR10291">
    <property type="entry name" value="DEHYDRODOLICHYL DIPHOSPHATE SYNTHASE FAMILY MEMBER"/>
    <property type="match status" value="1"/>
</dbReference>
<comment type="similarity">
    <text evidence="3">Belongs to the UPP synthase family.</text>
</comment>
<name>A0A7S0XGD9_9CHLO</name>
<dbReference type="EC" id="2.5.1.-" evidence="3"/>
<evidence type="ECO:0000256" key="2">
    <source>
        <dbReference type="ARBA" id="ARBA00022679"/>
    </source>
</evidence>
<dbReference type="HAMAP" id="MF_01139">
    <property type="entry name" value="ISPT"/>
    <property type="match status" value="1"/>
</dbReference>
<accession>A0A7S0XGD9</accession>
<dbReference type="AlphaFoldDB" id="A0A7S0XGD9"/>
<reference evidence="4" key="1">
    <citation type="submission" date="2021-01" db="EMBL/GenBank/DDBJ databases">
        <authorList>
            <person name="Corre E."/>
            <person name="Pelletier E."/>
            <person name="Niang G."/>
            <person name="Scheremetjew M."/>
            <person name="Finn R."/>
            <person name="Kale V."/>
            <person name="Holt S."/>
            <person name="Cochrane G."/>
            <person name="Meng A."/>
            <person name="Brown T."/>
            <person name="Cohen L."/>
        </authorList>
    </citation>
    <scope>NUCLEOTIDE SEQUENCE</scope>
    <source>
        <strain evidence="4">SL-175</strain>
    </source>
</reference>
<protein>
    <recommendedName>
        <fullName evidence="3">Alkyl transferase</fullName>
        <ecNumber evidence="3">2.5.1.-</ecNumber>
    </recommendedName>
</protein>
<dbReference type="GO" id="GO:0045547">
    <property type="term" value="F:ditrans,polycis-polyprenyl diphosphate synthase [(2E,6E)-farnesyl diphosphate specific] activity"/>
    <property type="evidence" value="ECO:0007669"/>
    <property type="project" value="TreeGrafter"/>
</dbReference>
<proteinExistence type="inferred from homology"/>
<evidence type="ECO:0000313" key="4">
    <source>
        <dbReference type="EMBL" id="CAD8720542.1"/>
    </source>
</evidence>
<dbReference type="Gene3D" id="3.40.1180.10">
    <property type="entry name" value="Decaprenyl diphosphate synthase-like"/>
    <property type="match status" value="1"/>
</dbReference>
<dbReference type="PROSITE" id="PS01066">
    <property type="entry name" value="UPP_SYNTHASE"/>
    <property type="match status" value="1"/>
</dbReference>
<dbReference type="FunFam" id="3.40.1180.10:FF:000001">
    <property type="entry name" value="(2E,6E)-farnesyl-diphosphate-specific ditrans,polycis-undecaprenyl-diphosphate synthase"/>
    <property type="match status" value="1"/>
</dbReference>
<evidence type="ECO:0000256" key="1">
    <source>
        <dbReference type="ARBA" id="ARBA00001946"/>
    </source>
</evidence>
<dbReference type="CDD" id="cd00475">
    <property type="entry name" value="Cis_IPPS"/>
    <property type="match status" value="1"/>
</dbReference>
<comment type="cofactor">
    <cofactor evidence="1">
        <name>Mg(2+)</name>
        <dbReference type="ChEBI" id="CHEBI:18420"/>
    </cofactor>
</comment>
<dbReference type="EMBL" id="HBFC01033259">
    <property type="protein sequence ID" value="CAD8720542.1"/>
    <property type="molecule type" value="Transcribed_RNA"/>
</dbReference>
<evidence type="ECO:0000256" key="3">
    <source>
        <dbReference type="RuleBase" id="RU363018"/>
    </source>
</evidence>